<dbReference type="KEGG" id="mseb:RE474_00445"/>
<protein>
    <submittedName>
        <fullName evidence="2">HD domain-containing protein</fullName>
    </submittedName>
</protein>
<dbReference type="SMART" id="SM00471">
    <property type="entry name" value="HDc"/>
    <property type="match status" value="1"/>
</dbReference>
<dbReference type="PANTHER" id="PTHR46246">
    <property type="entry name" value="GUANOSINE-3',5'-BIS(DIPHOSPHATE) 3'-PYROPHOSPHOHYDROLASE MESH1"/>
    <property type="match status" value="1"/>
</dbReference>
<dbReference type="Proteomes" id="UP001182908">
    <property type="component" value="Chromosome"/>
</dbReference>
<dbReference type="AlphaFoldDB" id="A0AA51UKH3"/>
<dbReference type="Gene3D" id="1.10.3210.10">
    <property type="entry name" value="Hypothetical protein af1432"/>
    <property type="match status" value="1"/>
</dbReference>
<dbReference type="PANTHER" id="PTHR46246:SF1">
    <property type="entry name" value="GUANOSINE-3',5'-BIS(DIPHOSPHATE) 3'-PYROPHOSPHOHYDROLASE MESH1"/>
    <property type="match status" value="1"/>
</dbReference>
<dbReference type="Pfam" id="PF13328">
    <property type="entry name" value="HD_4"/>
    <property type="match status" value="1"/>
</dbReference>
<reference evidence="2 3" key="1">
    <citation type="submission" date="2023-08" db="EMBL/GenBank/DDBJ databases">
        <title>Methanolobus mangrovi sp. nov. and Methanolobus sediminis sp. nov, two novel methylotrophic methanogens isolated from mangrove sediments in China.</title>
        <authorList>
            <person name="Zhou J."/>
        </authorList>
    </citation>
    <scope>NUCLEOTIDE SEQUENCE [LARGE SCALE GENOMIC DNA]</scope>
    <source>
        <strain evidence="2 3">FTZ6</strain>
    </source>
</reference>
<evidence type="ECO:0000259" key="1">
    <source>
        <dbReference type="SMART" id="SM00471"/>
    </source>
</evidence>
<feature type="domain" description="HD/PDEase" evidence="1">
    <location>
        <begin position="120"/>
        <end position="236"/>
    </location>
</feature>
<proteinExistence type="predicted"/>
<dbReference type="RefSeq" id="WP_309311028.1">
    <property type="nucleotide sequence ID" value="NZ_CP133592.1"/>
</dbReference>
<keyword evidence="3" id="KW-1185">Reference proteome</keyword>
<evidence type="ECO:0000313" key="2">
    <source>
        <dbReference type="EMBL" id="WMW25221.1"/>
    </source>
</evidence>
<dbReference type="SUPFAM" id="SSF109604">
    <property type="entry name" value="HD-domain/PDEase-like"/>
    <property type="match status" value="1"/>
</dbReference>
<gene>
    <name evidence="2" type="ORF">RE474_00445</name>
</gene>
<dbReference type="GeneID" id="84231140"/>
<sequence>MKIRELISQYCSSTEKKGNGITIYTIDAPESIETPELFSYLDYLSMEPFRKIWASDAYRMIATEIDGNLTVYEHVRMANYRIQLNDLQEKYEVHKEADLTELADAFAFAVGAHNNDMRKSGTLYISHPMDVASILLKENASLELVIAGLLHDVVEDTDVDIETISKKYGRQVADYVNAVTEPEELRQPATGDKAQTWKQRKEHTIKEIMNADREIKLLSCADKLANIRDLISELKMEGEGFWDKFNAPKEEQEWYYHSMLEALATGPQNIAETRAYRDLKECVEELFS</sequence>
<dbReference type="CDD" id="cd00077">
    <property type="entry name" value="HDc"/>
    <property type="match status" value="1"/>
</dbReference>
<dbReference type="EMBL" id="CP133592">
    <property type="protein sequence ID" value="WMW25221.1"/>
    <property type="molecule type" value="Genomic_DNA"/>
</dbReference>
<accession>A0AA51UKH3</accession>
<dbReference type="InterPro" id="IPR052194">
    <property type="entry name" value="MESH1"/>
</dbReference>
<evidence type="ECO:0000313" key="3">
    <source>
        <dbReference type="Proteomes" id="UP001182908"/>
    </source>
</evidence>
<organism evidence="2 3">
    <name type="scientific">Methanolobus sediminis</name>
    <dbReference type="NCBI Taxonomy" id="3072978"/>
    <lineage>
        <taxon>Archaea</taxon>
        <taxon>Methanobacteriati</taxon>
        <taxon>Methanobacteriota</taxon>
        <taxon>Stenosarchaea group</taxon>
        <taxon>Methanomicrobia</taxon>
        <taxon>Methanosarcinales</taxon>
        <taxon>Methanosarcinaceae</taxon>
        <taxon>Methanolobus</taxon>
    </lineage>
</organism>
<name>A0AA51UKH3_9EURY</name>
<dbReference type="InterPro" id="IPR003607">
    <property type="entry name" value="HD/PDEase_dom"/>
</dbReference>
<dbReference type="GO" id="GO:0008893">
    <property type="term" value="F:guanosine-3',5'-bis(diphosphate) 3'-diphosphatase activity"/>
    <property type="evidence" value="ECO:0007669"/>
    <property type="project" value="TreeGrafter"/>
</dbReference>